<dbReference type="Proteomes" id="UP000037035">
    <property type="component" value="Unassembled WGS sequence"/>
</dbReference>
<keyword evidence="2" id="KW-1185">Reference proteome</keyword>
<dbReference type="EMBL" id="LAVV01008887">
    <property type="protein sequence ID" value="KNZ51722.1"/>
    <property type="molecule type" value="Genomic_DNA"/>
</dbReference>
<protein>
    <submittedName>
        <fullName evidence="1">Uncharacterized protein</fullName>
    </submittedName>
</protein>
<dbReference type="VEuPathDB" id="FungiDB:VP01_3847g1"/>
<evidence type="ECO:0000313" key="1">
    <source>
        <dbReference type="EMBL" id="KNZ51722.1"/>
    </source>
</evidence>
<proteinExistence type="predicted"/>
<name>A0A0L6UTZ5_9BASI</name>
<sequence length="401" mass="46385">MNCGPHPIELVFNSGENNRIKGIKSFLKTKNYHQEGKGHAFCQERASKTYILRENSSKPNIPGADTILFASSMALSYKLFHINYLNNLLVELRMKLVVTCVDFKLKNQPDVFPKSSWYYPSNKNKSDLHFTCENNLIYLLLTQFFFKLYLHSKRLYAHHFMTLILSFLCYDYIENSFEKNYPQDTIHQPNICIFSDRWISQTHTHKILECQPNIPYKPILSFSSLEDDTLPLPLSPKPVFKSAKASVEPLCPQLTSCNQKYGCTSVQNHNMLHIIKLISPLGYSSKHCDFIIAKGFIYLGGGYKRVVVELRRISTELNQFDQKSVSAQYITKLRERTCMQMRENQGIIMNHHELKNNFEALKAFSQQCLQWTDGTCFRVATRAYQATQAITTDSRRTSLPP</sequence>
<reference evidence="1 2" key="1">
    <citation type="submission" date="2015-08" db="EMBL/GenBank/DDBJ databases">
        <title>Next Generation Sequencing and Analysis of the Genome of Puccinia sorghi L Schw, the Causal Agent of Maize Common Rust.</title>
        <authorList>
            <person name="Rochi L."/>
            <person name="Burguener G."/>
            <person name="Darino M."/>
            <person name="Turjanski A."/>
            <person name="Kreff E."/>
            <person name="Dieguez M.J."/>
            <person name="Sacco F."/>
        </authorList>
    </citation>
    <scope>NUCLEOTIDE SEQUENCE [LARGE SCALE GENOMIC DNA]</scope>
    <source>
        <strain evidence="1 2">RO10H11247</strain>
    </source>
</reference>
<gene>
    <name evidence="1" type="ORF">VP01_3847g1</name>
</gene>
<dbReference type="AlphaFoldDB" id="A0A0L6UTZ5"/>
<evidence type="ECO:0000313" key="2">
    <source>
        <dbReference type="Proteomes" id="UP000037035"/>
    </source>
</evidence>
<organism evidence="1 2">
    <name type="scientific">Puccinia sorghi</name>
    <dbReference type="NCBI Taxonomy" id="27349"/>
    <lineage>
        <taxon>Eukaryota</taxon>
        <taxon>Fungi</taxon>
        <taxon>Dikarya</taxon>
        <taxon>Basidiomycota</taxon>
        <taxon>Pucciniomycotina</taxon>
        <taxon>Pucciniomycetes</taxon>
        <taxon>Pucciniales</taxon>
        <taxon>Pucciniaceae</taxon>
        <taxon>Puccinia</taxon>
    </lineage>
</organism>
<accession>A0A0L6UTZ5</accession>
<comment type="caution">
    <text evidence="1">The sequence shown here is derived from an EMBL/GenBank/DDBJ whole genome shotgun (WGS) entry which is preliminary data.</text>
</comment>